<feature type="coiled-coil region" evidence="1">
    <location>
        <begin position="219"/>
        <end position="246"/>
    </location>
</feature>
<organism evidence="3 4">
    <name type="scientific">Aureobasidium namibiae CBS 147.97</name>
    <dbReference type="NCBI Taxonomy" id="1043004"/>
    <lineage>
        <taxon>Eukaryota</taxon>
        <taxon>Fungi</taxon>
        <taxon>Dikarya</taxon>
        <taxon>Ascomycota</taxon>
        <taxon>Pezizomycotina</taxon>
        <taxon>Dothideomycetes</taxon>
        <taxon>Dothideomycetidae</taxon>
        <taxon>Dothideales</taxon>
        <taxon>Saccotheciaceae</taxon>
        <taxon>Aureobasidium</taxon>
    </lineage>
</organism>
<feature type="coiled-coil region" evidence="1">
    <location>
        <begin position="122"/>
        <end position="149"/>
    </location>
</feature>
<keyword evidence="1" id="KW-0175">Coiled coil</keyword>
<evidence type="ECO:0000256" key="2">
    <source>
        <dbReference type="SAM" id="MobiDB-lite"/>
    </source>
</evidence>
<dbReference type="AlphaFoldDB" id="A0A074WZ51"/>
<gene>
    <name evidence="3" type="ORF">M436DRAFT_60584</name>
</gene>
<evidence type="ECO:0000256" key="1">
    <source>
        <dbReference type="SAM" id="Coils"/>
    </source>
</evidence>
<keyword evidence="4" id="KW-1185">Reference proteome</keyword>
<name>A0A074WZ51_9PEZI</name>
<feature type="region of interest" description="Disordered" evidence="2">
    <location>
        <begin position="69"/>
        <end position="92"/>
    </location>
</feature>
<dbReference type="EMBL" id="KL584703">
    <property type="protein sequence ID" value="KEQ76769.1"/>
    <property type="molecule type" value="Genomic_DNA"/>
</dbReference>
<dbReference type="OrthoDB" id="3878542at2759"/>
<accession>A0A074WZ51</accession>
<protein>
    <submittedName>
        <fullName evidence="3">Uncharacterized protein</fullName>
    </submittedName>
</protein>
<proteinExistence type="predicted"/>
<sequence length="298" mass="33620">MSPLLEYLINAGEISDKCLHCHQQLESCELFAACEILTALAYQQIHDLDYQAKLWKLAKYSFCRQVLSSTSGSKSGSVGSQETRTESQKRKARRTCAPRDLVELALKVKQMGRDTDDFQKRISVLKLELQTERNQRELLQHEHERLQCQHTQMVDIAATQYAELFADGTARIAKLEHREAELIADGTARIAKLEHRNAYLIADGTARIADLESRNAYLLADGTSRLAELMQKITGLEAQNSCLQQQLQSERAIDHTDIAMMVGTIKELNAGLSQCSGELYKMRLTPTSRHVVETLEPM</sequence>
<dbReference type="Proteomes" id="UP000027730">
    <property type="component" value="Unassembled WGS sequence"/>
</dbReference>
<evidence type="ECO:0000313" key="4">
    <source>
        <dbReference type="Proteomes" id="UP000027730"/>
    </source>
</evidence>
<dbReference type="RefSeq" id="XP_013431033.1">
    <property type="nucleotide sequence ID" value="XM_013575579.1"/>
</dbReference>
<dbReference type="GeneID" id="25413021"/>
<feature type="compositionally biased region" description="Low complexity" evidence="2">
    <location>
        <begin position="69"/>
        <end position="80"/>
    </location>
</feature>
<dbReference type="HOGENOM" id="CLU_933777_0_0_1"/>
<evidence type="ECO:0000313" key="3">
    <source>
        <dbReference type="EMBL" id="KEQ76769.1"/>
    </source>
</evidence>
<reference evidence="3 4" key="1">
    <citation type="journal article" date="2014" name="BMC Genomics">
        <title>Genome sequencing of four Aureobasidium pullulans varieties: biotechnological potential, stress tolerance, and description of new species.</title>
        <authorList>
            <person name="Gostin Ar C."/>
            <person name="Ohm R.A."/>
            <person name="Kogej T."/>
            <person name="Sonjak S."/>
            <person name="Turk M."/>
            <person name="Zajc J."/>
            <person name="Zalar P."/>
            <person name="Grube M."/>
            <person name="Sun H."/>
            <person name="Han J."/>
            <person name="Sharma A."/>
            <person name="Chiniquy J."/>
            <person name="Ngan C.Y."/>
            <person name="Lipzen A."/>
            <person name="Barry K."/>
            <person name="Grigoriev I.V."/>
            <person name="Gunde-Cimerman N."/>
        </authorList>
    </citation>
    <scope>NUCLEOTIDE SEQUENCE [LARGE SCALE GENOMIC DNA]</scope>
    <source>
        <strain evidence="3 4">CBS 147.97</strain>
    </source>
</reference>